<evidence type="ECO:0000259" key="2">
    <source>
        <dbReference type="Pfam" id="PF01051"/>
    </source>
</evidence>
<comment type="caution">
    <text evidence="3">The sequence shown here is derived from an EMBL/GenBank/DDBJ whole genome shotgun (WGS) entry which is preliminary data.</text>
</comment>
<feature type="domain" description="Initiator Rep protein WH1" evidence="2">
    <location>
        <begin position="122"/>
        <end position="214"/>
    </location>
</feature>
<sequence>MRTTPVFDKNNPLRDLTYVTTNISGSEVFYSNELAFAECDYDHKEVKLLDIASSQISIYPLYNERLINVNEDGTSSIDHLNLKTSTIVEIYSDVDYRSVFISNKCLCEHLRIGGNVSRIPVLKDFKAKYLFVNKKFFSGDKDNFETERELIAEKNKRKGIQPFENIIEHGGYVEFIFNKSFVPYIIGIHGFKKYNLENSRCLKHKLSIRLLKLINYYHNEGGYRKSRHSRAFDLKEFMGFLGVIPKSYRTNPTLLFNKGVNPALKEISKVVGIHYKAETFAFPSGKKGRPSISSVRLVPLLMEETNLSHTQEGVS</sequence>
<dbReference type="Pfam" id="PF01051">
    <property type="entry name" value="Rep3_N"/>
    <property type="match status" value="1"/>
</dbReference>
<dbReference type="InterPro" id="IPR000525">
    <property type="entry name" value="Initiator_Rep_WH1"/>
</dbReference>
<protein>
    <submittedName>
        <fullName evidence="3">Replication initiation protein</fullName>
    </submittedName>
</protein>
<dbReference type="InterPro" id="IPR036390">
    <property type="entry name" value="WH_DNA-bd_sf"/>
</dbReference>
<evidence type="ECO:0000313" key="3">
    <source>
        <dbReference type="EMBL" id="MCW8335903.1"/>
    </source>
</evidence>
<proteinExistence type="inferred from homology"/>
<evidence type="ECO:0000313" key="4">
    <source>
        <dbReference type="Proteomes" id="UP001155586"/>
    </source>
</evidence>
<dbReference type="RefSeq" id="WP_265688986.1">
    <property type="nucleotide sequence ID" value="NZ_JAKRRX010000153.1"/>
</dbReference>
<comment type="similarity">
    <text evidence="1">Belongs to the initiator RepB protein family.</text>
</comment>
<gene>
    <name evidence="3" type="ORF">MD483_19000</name>
</gene>
<organism evidence="3 4">
    <name type="scientific">Vibrio paucivorans</name>
    <dbReference type="NCBI Taxonomy" id="2829489"/>
    <lineage>
        <taxon>Bacteria</taxon>
        <taxon>Pseudomonadati</taxon>
        <taxon>Pseudomonadota</taxon>
        <taxon>Gammaproteobacteria</taxon>
        <taxon>Vibrionales</taxon>
        <taxon>Vibrionaceae</taxon>
        <taxon>Vibrio</taxon>
    </lineage>
</organism>
<keyword evidence="4" id="KW-1185">Reference proteome</keyword>
<dbReference type="Proteomes" id="UP001155586">
    <property type="component" value="Unassembled WGS sequence"/>
</dbReference>
<dbReference type="EMBL" id="JAKRRX010000153">
    <property type="protein sequence ID" value="MCW8335903.1"/>
    <property type="molecule type" value="Genomic_DNA"/>
</dbReference>
<reference evidence="3" key="1">
    <citation type="submission" date="2022-02" db="EMBL/GenBank/DDBJ databases">
        <title>Vibrio sp. nov., a new bacterium isolated from Bohai sea, China.</title>
        <authorList>
            <person name="Yuan Y."/>
        </authorList>
    </citation>
    <scope>NUCLEOTIDE SEQUENCE</scope>
    <source>
        <strain evidence="3">DBSS07</strain>
    </source>
</reference>
<dbReference type="SUPFAM" id="SSF46785">
    <property type="entry name" value="Winged helix' DNA-binding domain"/>
    <property type="match status" value="1"/>
</dbReference>
<dbReference type="GO" id="GO:0006270">
    <property type="term" value="P:DNA replication initiation"/>
    <property type="evidence" value="ECO:0007669"/>
    <property type="project" value="InterPro"/>
</dbReference>
<accession>A0A9X3CHD4</accession>
<dbReference type="AlphaFoldDB" id="A0A9X3CHD4"/>
<evidence type="ECO:0000256" key="1">
    <source>
        <dbReference type="ARBA" id="ARBA00038283"/>
    </source>
</evidence>
<dbReference type="GO" id="GO:0003887">
    <property type="term" value="F:DNA-directed DNA polymerase activity"/>
    <property type="evidence" value="ECO:0007669"/>
    <property type="project" value="InterPro"/>
</dbReference>
<name>A0A9X3CHD4_9VIBR</name>